<gene>
    <name evidence="1" type="ORF">TorRG33x02_203040</name>
</gene>
<keyword evidence="2" id="KW-1185">Reference proteome</keyword>
<protein>
    <recommendedName>
        <fullName evidence="3">RNase H type-1 domain-containing protein</fullName>
    </recommendedName>
</protein>
<evidence type="ECO:0008006" key="3">
    <source>
        <dbReference type="Google" id="ProtNLM"/>
    </source>
</evidence>
<dbReference type="AlphaFoldDB" id="A0A2P5EEP2"/>
<accession>A0A2P5EEP2</accession>
<dbReference type="InParanoid" id="A0A2P5EEP2"/>
<reference evidence="2" key="1">
    <citation type="submission" date="2016-06" db="EMBL/GenBank/DDBJ databases">
        <title>Parallel loss of symbiosis genes in relatives of nitrogen-fixing non-legume Parasponia.</title>
        <authorList>
            <person name="Van Velzen R."/>
            <person name="Holmer R."/>
            <person name="Bu F."/>
            <person name="Rutten L."/>
            <person name="Van Zeijl A."/>
            <person name="Liu W."/>
            <person name="Santuari L."/>
            <person name="Cao Q."/>
            <person name="Sharma T."/>
            <person name="Shen D."/>
            <person name="Roswanjaya Y."/>
            <person name="Wardhani T."/>
            <person name="Kalhor M.S."/>
            <person name="Jansen J."/>
            <person name="Van den Hoogen J."/>
            <person name="Gungor B."/>
            <person name="Hartog M."/>
            <person name="Hontelez J."/>
            <person name="Verver J."/>
            <person name="Yang W.-C."/>
            <person name="Schijlen E."/>
            <person name="Repin R."/>
            <person name="Schilthuizen M."/>
            <person name="Schranz E."/>
            <person name="Heidstra R."/>
            <person name="Miyata K."/>
            <person name="Fedorova E."/>
            <person name="Kohlen W."/>
            <person name="Bisseling T."/>
            <person name="Smit S."/>
            <person name="Geurts R."/>
        </authorList>
    </citation>
    <scope>NUCLEOTIDE SEQUENCE [LARGE SCALE GENOMIC DNA]</scope>
    <source>
        <strain evidence="2">cv. RG33-2</strain>
    </source>
</reference>
<comment type="caution">
    <text evidence="1">The sequence shown here is derived from an EMBL/GenBank/DDBJ whole genome shotgun (WGS) entry which is preliminary data.</text>
</comment>
<dbReference type="EMBL" id="JXTC01000170">
    <property type="protein sequence ID" value="PON84010.1"/>
    <property type="molecule type" value="Genomic_DNA"/>
</dbReference>
<evidence type="ECO:0000313" key="2">
    <source>
        <dbReference type="Proteomes" id="UP000237000"/>
    </source>
</evidence>
<name>A0A2P5EEP2_TREOI</name>
<proteinExistence type="predicted"/>
<evidence type="ECO:0000313" key="1">
    <source>
        <dbReference type="EMBL" id="PON84010.1"/>
    </source>
</evidence>
<organism evidence="1 2">
    <name type="scientific">Trema orientale</name>
    <name type="common">Charcoal tree</name>
    <name type="synonym">Celtis orientalis</name>
    <dbReference type="NCBI Taxonomy" id="63057"/>
    <lineage>
        <taxon>Eukaryota</taxon>
        <taxon>Viridiplantae</taxon>
        <taxon>Streptophyta</taxon>
        <taxon>Embryophyta</taxon>
        <taxon>Tracheophyta</taxon>
        <taxon>Spermatophyta</taxon>
        <taxon>Magnoliopsida</taxon>
        <taxon>eudicotyledons</taxon>
        <taxon>Gunneridae</taxon>
        <taxon>Pentapetalae</taxon>
        <taxon>rosids</taxon>
        <taxon>fabids</taxon>
        <taxon>Rosales</taxon>
        <taxon>Cannabaceae</taxon>
        <taxon>Trema</taxon>
    </lineage>
</organism>
<sequence length="85" mass="9382">MKCWKRSRSGLLKLNVDVALFSNSWQVGVGAIVCHEYGSFVKACARKVTGCFDSYTAESSAIHEVRSRMWLDHALCGIGVPQCSQ</sequence>
<dbReference type="Proteomes" id="UP000237000">
    <property type="component" value="Unassembled WGS sequence"/>
</dbReference>